<dbReference type="InterPro" id="IPR051057">
    <property type="entry name" value="PI-PLC_domain"/>
</dbReference>
<feature type="signal peptide" evidence="1">
    <location>
        <begin position="1"/>
        <end position="21"/>
    </location>
</feature>
<feature type="chain" id="PRO_5019365728" description="Phosphatidylinositol-specific phospholipase C X domain-containing protein" evidence="1">
    <location>
        <begin position="22"/>
        <end position="389"/>
    </location>
</feature>
<dbReference type="Proteomes" id="UP000284706">
    <property type="component" value="Unassembled WGS sequence"/>
</dbReference>
<dbReference type="CDD" id="cd08586">
    <property type="entry name" value="PI-PLCc_BcPLC_like"/>
    <property type="match status" value="1"/>
</dbReference>
<dbReference type="PANTHER" id="PTHR13593">
    <property type="match status" value="1"/>
</dbReference>
<reference evidence="2 3" key="1">
    <citation type="journal article" date="2018" name="Evol. Lett.">
        <title>Horizontal gene cluster transfer increased hallucinogenic mushroom diversity.</title>
        <authorList>
            <person name="Reynolds H.T."/>
            <person name="Vijayakumar V."/>
            <person name="Gluck-Thaler E."/>
            <person name="Korotkin H.B."/>
            <person name="Matheny P.B."/>
            <person name="Slot J.C."/>
        </authorList>
    </citation>
    <scope>NUCLEOTIDE SEQUENCE [LARGE SCALE GENOMIC DNA]</scope>
    <source>
        <strain evidence="2 3">SRW20</strain>
    </source>
</reference>
<dbReference type="STRING" id="231916.A0A409W6F1"/>
<proteinExistence type="predicted"/>
<sequence length="389" mass="42795">MPSPSYLLFAFLNTLHLAAWAAPSGIPSQTYLGQQALSDILNRAAPIAGVDTGCSKSAKTCDWMAKFPDSTLLVHMNLPGTHDTSTWNYSDATQASLERYTGDIGPANAYRCQEHSILQSLNEGIRVFDLRFAYNPGNNTLGFYHSAALLSPTTRMEDVFFGLYNWLDNHPTEAVLVSVNHESGTGTPETTAMYDQLYNIFNAPLAQRYWVQVNGTLGTLGEARGKLTLLQRFDYSLLPPNDNKRIGIPLDPAHWTDNAKVIELVYNVAKHQVAFIEDFYDISRDLPAGSGAAAYVDAKYNAVVAHLTNATRTDLNPNQLYISFASAAFIEDSPPMTPQIFALGNGTEVLGMNQRLLPWLKARKGQRFGVIMFDFYDAVPGLVEAAIGL</sequence>
<dbReference type="GO" id="GO:0006629">
    <property type="term" value="P:lipid metabolic process"/>
    <property type="evidence" value="ECO:0007669"/>
    <property type="project" value="InterPro"/>
</dbReference>
<dbReference type="PANTHER" id="PTHR13593:SF116">
    <property type="entry name" value="PLC-LIKE PHOSPHODIESTERASE"/>
    <property type="match status" value="1"/>
</dbReference>
<dbReference type="SUPFAM" id="SSF51695">
    <property type="entry name" value="PLC-like phosphodiesterases"/>
    <property type="match status" value="1"/>
</dbReference>
<dbReference type="Gene3D" id="3.20.20.190">
    <property type="entry name" value="Phosphatidylinositol (PI) phosphodiesterase"/>
    <property type="match status" value="1"/>
</dbReference>
<dbReference type="OrthoDB" id="1046782at2759"/>
<dbReference type="InParanoid" id="A0A409W6F1"/>
<dbReference type="AlphaFoldDB" id="A0A409W6F1"/>
<evidence type="ECO:0000256" key="1">
    <source>
        <dbReference type="SAM" id="SignalP"/>
    </source>
</evidence>
<evidence type="ECO:0000313" key="3">
    <source>
        <dbReference type="Proteomes" id="UP000284706"/>
    </source>
</evidence>
<comment type="caution">
    <text evidence="2">The sequence shown here is derived from an EMBL/GenBank/DDBJ whole genome shotgun (WGS) entry which is preliminary data.</text>
</comment>
<evidence type="ECO:0000313" key="2">
    <source>
        <dbReference type="EMBL" id="PPQ74097.1"/>
    </source>
</evidence>
<evidence type="ECO:0008006" key="4">
    <source>
        <dbReference type="Google" id="ProtNLM"/>
    </source>
</evidence>
<name>A0A409W6F1_9AGAR</name>
<dbReference type="GO" id="GO:0008081">
    <property type="term" value="F:phosphoric diester hydrolase activity"/>
    <property type="evidence" value="ECO:0007669"/>
    <property type="project" value="InterPro"/>
</dbReference>
<organism evidence="2 3">
    <name type="scientific">Gymnopilus dilepis</name>
    <dbReference type="NCBI Taxonomy" id="231916"/>
    <lineage>
        <taxon>Eukaryota</taxon>
        <taxon>Fungi</taxon>
        <taxon>Dikarya</taxon>
        <taxon>Basidiomycota</taxon>
        <taxon>Agaricomycotina</taxon>
        <taxon>Agaricomycetes</taxon>
        <taxon>Agaricomycetidae</taxon>
        <taxon>Agaricales</taxon>
        <taxon>Agaricineae</taxon>
        <taxon>Hymenogastraceae</taxon>
        <taxon>Gymnopilus</taxon>
    </lineage>
</organism>
<protein>
    <recommendedName>
        <fullName evidence="4">Phosphatidylinositol-specific phospholipase C X domain-containing protein</fullName>
    </recommendedName>
</protein>
<keyword evidence="1" id="KW-0732">Signal</keyword>
<dbReference type="EMBL" id="NHYE01005364">
    <property type="protein sequence ID" value="PPQ74097.1"/>
    <property type="molecule type" value="Genomic_DNA"/>
</dbReference>
<dbReference type="InterPro" id="IPR017946">
    <property type="entry name" value="PLC-like_Pdiesterase_TIM-brl"/>
</dbReference>
<dbReference type="PROSITE" id="PS50007">
    <property type="entry name" value="PIPLC_X_DOMAIN"/>
    <property type="match status" value="1"/>
</dbReference>
<accession>A0A409W6F1</accession>
<keyword evidence="3" id="KW-1185">Reference proteome</keyword>
<gene>
    <name evidence="2" type="ORF">CVT26_006476</name>
</gene>